<evidence type="ECO:0000259" key="4">
    <source>
        <dbReference type="PROSITE" id="PS50893"/>
    </source>
</evidence>
<keyword evidence="2" id="KW-0547">Nucleotide-binding</keyword>
<keyword evidence="3" id="KW-0067">ATP-binding</keyword>
<dbReference type="OrthoDB" id="36902at10239"/>
<name>G3M9Y6_9CAUD</name>
<evidence type="ECO:0000313" key="5">
    <source>
        <dbReference type="EMBL" id="AEO93504.1"/>
    </source>
</evidence>
<dbReference type="Gene3D" id="3.40.50.300">
    <property type="entry name" value="P-loop containing nucleotide triphosphate hydrolases"/>
    <property type="match status" value="1"/>
</dbReference>
<keyword evidence="6" id="KW-1185">Reference proteome</keyword>
<protein>
    <submittedName>
        <fullName evidence="5">Gp245</fullName>
    </submittedName>
</protein>
<dbReference type="InterPro" id="IPR003593">
    <property type="entry name" value="AAA+_ATPase"/>
</dbReference>
<sequence length="209" mass="23575">MLSLKNISHSFKGKTIFNNFNYDFEVGKVHAILGKSGCGKSTMLRIISGLLEPESGTVEYNGTVITKPSADIFMMHQNYVNFPWKNCLQNIMFPIELQRKTTEEDVKQAKTLLKRVGLEGAESKYPDELSGGMKQRLALARILMSKPKVILMDEPLSALDEKTRNEMQDLILEVQKETNSTVLMITHSKEEADKMATNILTLKPHKGEN</sequence>
<dbReference type="PANTHER" id="PTHR42781:SF4">
    <property type="entry name" value="SPERMIDINE_PUTRESCINE IMPORT ATP-BINDING PROTEIN POTA"/>
    <property type="match status" value="1"/>
</dbReference>
<dbReference type="GO" id="GO:0005524">
    <property type="term" value="F:ATP binding"/>
    <property type="evidence" value="ECO:0007669"/>
    <property type="project" value="UniProtKB-KW"/>
</dbReference>
<keyword evidence="1" id="KW-0813">Transport</keyword>
<dbReference type="EMBL" id="JN638751">
    <property type="protein sequence ID" value="AEO93504.1"/>
    <property type="molecule type" value="Genomic_DNA"/>
</dbReference>
<accession>G3M9Y6</accession>
<organism evidence="5 6">
    <name type="scientific">Bacillus phage G</name>
    <dbReference type="NCBI Taxonomy" id="2884420"/>
    <lineage>
        <taxon>Viruses</taxon>
        <taxon>Duplodnaviria</taxon>
        <taxon>Heunggongvirae</taxon>
        <taxon>Uroviricota</taxon>
        <taxon>Caudoviricetes</taxon>
        <taxon>Donellivirus</taxon>
        <taxon>Donellivirus gee</taxon>
    </lineage>
</organism>
<dbReference type="SUPFAM" id="SSF52540">
    <property type="entry name" value="P-loop containing nucleoside triphosphate hydrolases"/>
    <property type="match status" value="1"/>
</dbReference>
<dbReference type="GO" id="GO:0016887">
    <property type="term" value="F:ATP hydrolysis activity"/>
    <property type="evidence" value="ECO:0007669"/>
    <property type="project" value="InterPro"/>
</dbReference>
<dbReference type="InterPro" id="IPR027417">
    <property type="entry name" value="P-loop_NTPase"/>
</dbReference>
<dbReference type="InterPro" id="IPR017871">
    <property type="entry name" value="ABC_transporter-like_CS"/>
</dbReference>
<dbReference type="Pfam" id="PF00005">
    <property type="entry name" value="ABC_tran"/>
    <property type="match status" value="1"/>
</dbReference>
<reference evidence="5 6" key="1">
    <citation type="submission" date="2011-09" db="EMBL/GenBank/DDBJ databases">
        <authorList>
            <person name="Pope W.H."/>
            <person name="Pedulla M.L."/>
            <person name="Ford M.E."/>
            <person name="Peebles C.L."/>
            <person name="Hatfull G.H."/>
            <person name="Hendrix R.W."/>
        </authorList>
    </citation>
    <scope>NUCLEOTIDE SEQUENCE [LARGE SCALE GENOMIC DNA]</scope>
    <source>
        <strain evidence="5">G</strain>
    </source>
</reference>
<gene>
    <name evidence="5" type="primary">245</name>
    <name evidence="5" type="ORF">G_245</name>
</gene>
<dbReference type="InterPro" id="IPR050093">
    <property type="entry name" value="ABC_SmlMolc_Importer"/>
</dbReference>
<proteinExistence type="predicted"/>
<evidence type="ECO:0000256" key="1">
    <source>
        <dbReference type="ARBA" id="ARBA00022448"/>
    </source>
</evidence>
<dbReference type="PROSITE" id="PS00211">
    <property type="entry name" value="ABC_TRANSPORTER_1"/>
    <property type="match status" value="1"/>
</dbReference>
<evidence type="ECO:0000256" key="3">
    <source>
        <dbReference type="ARBA" id="ARBA00022840"/>
    </source>
</evidence>
<dbReference type="SMART" id="SM00382">
    <property type="entry name" value="AAA"/>
    <property type="match status" value="1"/>
</dbReference>
<evidence type="ECO:0000313" key="6">
    <source>
        <dbReference type="Proteomes" id="UP000009273"/>
    </source>
</evidence>
<dbReference type="Proteomes" id="UP000009273">
    <property type="component" value="Segment"/>
</dbReference>
<dbReference type="InterPro" id="IPR003439">
    <property type="entry name" value="ABC_transporter-like_ATP-bd"/>
</dbReference>
<dbReference type="GeneID" id="18563460"/>
<feature type="domain" description="ABC transporter" evidence="4">
    <location>
        <begin position="2"/>
        <end position="209"/>
    </location>
</feature>
<dbReference type="PROSITE" id="PS50893">
    <property type="entry name" value="ABC_TRANSPORTER_2"/>
    <property type="match status" value="1"/>
</dbReference>
<evidence type="ECO:0000256" key="2">
    <source>
        <dbReference type="ARBA" id="ARBA00022741"/>
    </source>
</evidence>
<dbReference type="KEGG" id="vg:18563460"/>
<dbReference type="PANTHER" id="PTHR42781">
    <property type="entry name" value="SPERMIDINE/PUTRESCINE IMPORT ATP-BINDING PROTEIN POTA"/>
    <property type="match status" value="1"/>
</dbReference>
<dbReference type="RefSeq" id="YP_009015548.1">
    <property type="nucleotide sequence ID" value="NC_023719.1"/>
</dbReference>